<dbReference type="SUPFAM" id="SSF51735">
    <property type="entry name" value="NAD(P)-binding Rossmann-fold domains"/>
    <property type="match status" value="1"/>
</dbReference>
<dbReference type="PANTHER" id="PTHR42793:SF1">
    <property type="entry name" value="PEPTIDYL-LYSINE N-ACETYLTRANSFERASE PATZ"/>
    <property type="match status" value="1"/>
</dbReference>
<dbReference type="KEGG" id="atq:GH723_09505"/>
<feature type="domain" description="CoA-binding" evidence="1">
    <location>
        <begin position="10"/>
        <end position="106"/>
    </location>
</feature>
<dbReference type="RefSeq" id="WP_153759420.1">
    <property type="nucleotide sequence ID" value="NZ_CP045851.1"/>
</dbReference>
<dbReference type="InterPro" id="IPR036291">
    <property type="entry name" value="NAD(P)-bd_dom_sf"/>
</dbReference>
<dbReference type="Pfam" id="PF13607">
    <property type="entry name" value="Succ_CoA_lig"/>
    <property type="match status" value="1"/>
</dbReference>
<dbReference type="SUPFAM" id="SSF52210">
    <property type="entry name" value="Succinyl-CoA synthetase domains"/>
    <property type="match status" value="2"/>
</dbReference>
<evidence type="ECO:0000313" key="2">
    <source>
        <dbReference type="EMBL" id="QGG95312.1"/>
    </source>
</evidence>
<dbReference type="Gene3D" id="3.40.50.720">
    <property type="entry name" value="NAD(P)-binding Rossmann-like Domain"/>
    <property type="match status" value="1"/>
</dbReference>
<dbReference type="EMBL" id="CP045851">
    <property type="protein sequence ID" value="QGG95312.1"/>
    <property type="molecule type" value="Genomic_DNA"/>
</dbReference>
<evidence type="ECO:0000313" key="3">
    <source>
        <dbReference type="Proteomes" id="UP000334019"/>
    </source>
</evidence>
<dbReference type="Proteomes" id="UP000334019">
    <property type="component" value="Chromosome"/>
</dbReference>
<gene>
    <name evidence="2" type="ORF">GH723_09505</name>
</gene>
<name>A0A5Q2RK62_9ACTN</name>
<dbReference type="SMART" id="SM00881">
    <property type="entry name" value="CoA_binding"/>
    <property type="match status" value="1"/>
</dbReference>
<reference evidence="2 3" key="1">
    <citation type="submission" date="2019-11" db="EMBL/GenBank/DDBJ databases">
        <authorList>
            <person name="He Y."/>
        </authorList>
    </citation>
    <scope>NUCLEOTIDE SEQUENCE [LARGE SCALE GENOMIC DNA]</scope>
    <source>
        <strain evidence="2 3">SCSIO 58843</strain>
    </source>
</reference>
<protein>
    <recommendedName>
        <fullName evidence="1">CoA-binding domain-containing protein</fullName>
    </recommendedName>
</protein>
<dbReference type="Gene3D" id="3.40.50.261">
    <property type="entry name" value="Succinyl-CoA synthetase domains"/>
    <property type="match status" value="2"/>
</dbReference>
<sequence length="489" mass="51641">MPTSEQFRALFEPRGVVVAGASSHPGKFGFVSLHNLLAAGYAGKVFATNLNGEEILGVQTVPSILDLPEGEVDLAFVCTPAATNAQLLRDCAARGIRAAFLTSAGYGEAGEEGKRAETELVALAEELGILVAGPNGQGVVSTPVDLCAQIVAPNPPPGRIGVASQSGNFVSSFMNLGVQTGIGFSRGVSAGNAAMVNVADYLEFYGDDDATAVGLAYVEGLTDGRAFLERLRRVAERKPVVLLKGGATSGGQRAAASHTGSLATDDRVFDGACRQAGVTRAATVEEAFEAAATFATQPLPKGNRVVVLTTAGGWGVVTADALARTSLELVELPEDLLAQIDTKLPPRWSRNNPVDLAGGETRDTIPEVMEMVASHPDVDAVIYLGLGIQSNQAKLMRNGRFYPDHGLERIVEYHERQDRRFAEAAAEISDRTGKPILTATELATADPDNPGPAAVRASGRLCYPSSNRAVTALDHMWRYARYRARRDLA</sequence>
<keyword evidence="3" id="KW-1185">Reference proteome</keyword>
<accession>A0A5Q2RK62</accession>
<dbReference type="Pfam" id="PF19045">
    <property type="entry name" value="Ligase_CoA_2"/>
    <property type="match status" value="1"/>
</dbReference>
<dbReference type="Pfam" id="PF13380">
    <property type="entry name" value="CoA_binding_2"/>
    <property type="match status" value="1"/>
</dbReference>
<evidence type="ECO:0000259" key="1">
    <source>
        <dbReference type="SMART" id="SM00881"/>
    </source>
</evidence>
<organism evidence="2 3">
    <name type="scientific">Actinomarinicola tropica</name>
    <dbReference type="NCBI Taxonomy" id="2789776"/>
    <lineage>
        <taxon>Bacteria</taxon>
        <taxon>Bacillati</taxon>
        <taxon>Actinomycetota</taxon>
        <taxon>Acidimicrobiia</taxon>
        <taxon>Acidimicrobiales</taxon>
        <taxon>Iamiaceae</taxon>
        <taxon>Actinomarinicola</taxon>
    </lineage>
</organism>
<dbReference type="AlphaFoldDB" id="A0A5Q2RK62"/>
<dbReference type="PANTHER" id="PTHR42793">
    <property type="entry name" value="COA BINDING DOMAIN CONTAINING PROTEIN"/>
    <property type="match status" value="1"/>
</dbReference>
<dbReference type="InterPro" id="IPR016102">
    <property type="entry name" value="Succinyl-CoA_synth-like"/>
</dbReference>
<dbReference type="InterPro" id="IPR003781">
    <property type="entry name" value="CoA-bd"/>
</dbReference>
<dbReference type="InterPro" id="IPR032875">
    <property type="entry name" value="Succ_CoA_lig_flav_dom"/>
</dbReference>
<proteinExistence type="predicted"/>
<dbReference type="InterPro" id="IPR043938">
    <property type="entry name" value="Ligase_CoA_dom"/>
</dbReference>
<dbReference type="GO" id="GO:0043758">
    <property type="term" value="F:acetate-CoA ligase (ADP-forming) activity"/>
    <property type="evidence" value="ECO:0007669"/>
    <property type="project" value="InterPro"/>
</dbReference>